<proteinExistence type="predicted"/>
<organism evidence="1 3">
    <name type="scientific">Legionella feeleii</name>
    <dbReference type="NCBI Taxonomy" id="453"/>
    <lineage>
        <taxon>Bacteria</taxon>
        <taxon>Pseudomonadati</taxon>
        <taxon>Pseudomonadota</taxon>
        <taxon>Gammaproteobacteria</taxon>
        <taxon>Legionellales</taxon>
        <taxon>Legionellaceae</taxon>
        <taxon>Legionella</taxon>
    </lineage>
</organism>
<dbReference type="EMBL" id="UGNY01000001">
    <property type="protein sequence ID" value="STX37996.1"/>
    <property type="molecule type" value="Genomic_DNA"/>
</dbReference>
<reference evidence="3 4" key="1">
    <citation type="submission" date="2018-06" db="EMBL/GenBank/DDBJ databases">
        <authorList>
            <consortium name="Pathogen Informatics"/>
            <person name="Doyle S."/>
        </authorList>
    </citation>
    <scope>NUCLEOTIDE SEQUENCE [LARGE SCALE GENOMIC DNA]</scope>
    <source>
        <strain evidence="2 4">NCTC11978</strain>
        <strain evidence="1 3">NCTC12022</strain>
    </source>
</reference>
<accession>A0A2X1RRG0</accession>
<gene>
    <name evidence="2" type="ORF">NCTC11978_01174</name>
    <name evidence="1" type="ORF">NCTC12022_01827</name>
</gene>
<protein>
    <submittedName>
        <fullName evidence="1">Uncharacterized protein</fullName>
    </submittedName>
</protein>
<dbReference type="Proteomes" id="UP000254033">
    <property type="component" value="Unassembled WGS sequence"/>
</dbReference>
<dbReference type="Proteomes" id="UP000251942">
    <property type="component" value="Unassembled WGS sequence"/>
</dbReference>
<evidence type="ECO:0000313" key="4">
    <source>
        <dbReference type="Proteomes" id="UP000254033"/>
    </source>
</evidence>
<dbReference type="EMBL" id="UASS01000016">
    <property type="protein sequence ID" value="SPX61089.1"/>
    <property type="molecule type" value="Genomic_DNA"/>
</dbReference>
<dbReference type="AlphaFoldDB" id="A0A2X1RRG0"/>
<evidence type="ECO:0000313" key="1">
    <source>
        <dbReference type="EMBL" id="SPX61089.1"/>
    </source>
</evidence>
<evidence type="ECO:0000313" key="3">
    <source>
        <dbReference type="Proteomes" id="UP000251942"/>
    </source>
</evidence>
<evidence type="ECO:0000313" key="2">
    <source>
        <dbReference type="EMBL" id="STX37996.1"/>
    </source>
</evidence>
<name>A0A2X1RRG0_9GAMM</name>
<sequence>MLYARHAGDRVWRDYGMLLTLGYWHKRLQQ</sequence>